<evidence type="ECO:0000313" key="3">
    <source>
        <dbReference type="EMBL" id="MEL5994238.1"/>
    </source>
</evidence>
<dbReference type="InterPro" id="IPR045829">
    <property type="entry name" value="PKD_6"/>
</dbReference>
<dbReference type="InterPro" id="IPR013783">
    <property type="entry name" value="Ig-like_fold"/>
</dbReference>
<organism evidence="3 4">
    <name type="scientific">Hymenobacter segetis</name>
    <dbReference type="NCBI Taxonomy" id="2025509"/>
    <lineage>
        <taxon>Bacteria</taxon>
        <taxon>Pseudomonadati</taxon>
        <taxon>Bacteroidota</taxon>
        <taxon>Cytophagia</taxon>
        <taxon>Cytophagales</taxon>
        <taxon>Hymenobacteraceae</taxon>
        <taxon>Hymenobacter</taxon>
    </lineage>
</organism>
<feature type="chain" id="PRO_5046592085" evidence="1">
    <location>
        <begin position="29"/>
        <end position="2194"/>
    </location>
</feature>
<dbReference type="RefSeq" id="WP_342297299.1">
    <property type="nucleotide sequence ID" value="NZ_JBCEVZ010000015.1"/>
</dbReference>
<feature type="domain" description="PKD-like" evidence="2">
    <location>
        <begin position="453"/>
        <end position="524"/>
    </location>
</feature>
<protein>
    <submittedName>
        <fullName evidence="3">Gliding motility-associated C-terminal domain-containing protein</fullName>
    </submittedName>
</protein>
<sequence length="2194" mass="220785">MPTTLLRRFFGSMLLLALLVVGARPAQASHLLGGEMSYRYLDATGPTATPFRYEITLTVYSNGLYYTNPTGIAAPPANATIDIFNKATTLRIGSYNFARTSPTASNNNLPPPISPSVPAGCTVSGPSQPFYLCKYVQVVNLPVSFDGYYAVYSVSARNNTLTNINNPSGGTGGNVPLTLYVSMAPPLIYNRSPVFSDTAVAIVCQNDTTISLNNAFDPDGDRLVYSFGTPYGFLAGTTNPPTFPPLPQSVPYYPAYSAANPFGTGAGNFAKINASTGIAKYGATSTGLYVVAVDVAEYRSINGVEVLIGTTRRDLQLVVSVCPPTTPPLLPAPALTPRNYTIEEGQSLSIPITATQASGNHPLVLTVNSALLDGSGPFNTTFNGSTGVVQAGNLTGTATASGTGSVSGTFVYNSTCGQSRTTPYDLGVTVKDNGCGGKLASDIFRVTVTRAAGPNVINGPSTVCDPATVRSYTAAGPVPASYRWRIYGGTITSGQGTNTVQVTWASANTTGRLSLKGVSTYGCLSDSVVKTVDIRPLPAITATALAPSLCQGTSTTLTVTGQTGLTYAWTGGGINLTGTSITVTPTATTTYTVTGTDGTCTTTTTVTVTVTAPPTANAGPDRTICPNVASTPLGVAAITGLTYAWSPATGLSSATVAQPTVTLPNTTSAPITQTYTLTVSSGPNCSSTSSVVVTVSPAAVADAGPARNTCSGVASAAIGTPALAGYTYSWSPATGLSSATAAQPTVMLPNTTGAPITQTYTVTATNAAGCTATSSVIVTINPAAVITPSPPISFCSGTVSAPLGGAVTPVAGTTYSYTPTTGLSNPNILNPTVTGTNTTGAPITTTYTLTATTANGCSATSTVAVTINPAAVADAGPARSTCSNVPVAIGNGTAVAGTTYAWSPATGLSSASVLNPTVTLPNLTGANITQTYTLTATTANGCVSTGTVVVTVFPAAVAQAGPAVAFCSGETRTLGTGTAVTGTTYAWSPATGLSDPTALSPTVTLTNTTGAPITTTYTLTATTANGCTATSTVAVTVNQAAVAQAGPAVTFCSGETRTLGTGTAVTGTTYAWSPTTGLSSATALTPTITLTNTTGAPITTTYTLTATTAQGCTATSTVAVTVNQAAVAQAGPAVTFCSGETRTLGTGTAVTGTTYAWSPTTGLSSATALTPTITLTNTTGAPITTTYTLTATTAQGCTATSTVAVTVNQAAVAQAGPAKATCSNVGVVIGTGTAVTGTTYAWTPATGLSSATALTPTLTLPNLTAAPIVATYTLTATTAQGCTATSTVAVTINPAAVADAGPARATCSNVPVAIGNGTAVAGTTYAWSPATGLSSASVLNPTVTLPNLTGTPITQTYTLTATTVNGCTATNTVVVTINPAAVAVAGTSQAICSGATITLGAAPIAGTTYSWSPTTGLSSATVANPTFTLANTTTTPNPITFTLTATTANGCTATSTVTVTVNPAAVADAGPDVAVCDLKTITLGTPARTGYTYSWAPATGLSSTTVARPVFAASNTTTAPITRTYTVTATTANGCVSTDDVVITINPRPAAATIVGPASVCPTVTGIAYSVPTGTGTAFPPGTPFTWQINGGTITAGQGTPAITVDWGVASTGGYLKVFSLNTQGCSSDTTTLPIVINPRLQTVRPTGPGDIGVGQPPIRGVCQADGPYRYVSGAYANGSSYAWTIVGGTQVSTFQNTVTVNWTPVAVPTIGKIVVTETSNPASGVRCLGTSDTLKVLINPSPRPTLAITAPVRVCQTNGPVTFGLPGGFTGSTYVFQLGTTTLAGTGNTRVLNTLPIPGTYTLTVQETTVAGCVGPLYSTPFTVAPTPTAPTISGSGFVCNVAQTQPYAIANPTAGASYQWTVVGGTITAGGTGSQITVRFNATGPYTVSAAEISAAPASCTGPATTRTILFDSPTVVLTNASVDITSNNRVIISLSVPNSGNTPNQVQITRRVAGSSTFAVVGQVAASATTFTDNSAVDANANSYEYQLGLTNGCGTTNTTGIAQTIRLQATATATAGGRNQGSTALTWNAFVGFTVKEYRIYRRSDAGAPVLIATVNAGTLQYTATNNDPNATATGLGFSQNFRVVAVSTDATPLLSNSNETSVSFANAVKTYNVITPNRDGLNDVLVIDNISLYPGNTFTIFNRWGREVYKTTNYQNNWGGDDSTPAGNYFYILTLPNGTSVKNWFEVIK</sequence>
<dbReference type="EMBL" id="JBCEVZ010000015">
    <property type="protein sequence ID" value="MEL5994238.1"/>
    <property type="molecule type" value="Genomic_DNA"/>
</dbReference>
<keyword evidence="4" id="KW-1185">Reference proteome</keyword>
<dbReference type="Pfam" id="PF19408">
    <property type="entry name" value="PKD_6"/>
    <property type="match status" value="3"/>
</dbReference>
<accession>A0ABU9LW84</accession>
<dbReference type="NCBIfam" id="TIGR04131">
    <property type="entry name" value="Bac_Flav_CTERM"/>
    <property type="match status" value="1"/>
</dbReference>
<evidence type="ECO:0000256" key="1">
    <source>
        <dbReference type="SAM" id="SignalP"/>
    </source>
</evidence>
<evidence type="ECO:0000259" key="2">
    <source>
        <dbReference type="Pfam" id="PF19408"/>
    </source>
</evidence>
<evidence type="ECO:0000313" key="4">
    <source>
        <dbReference type="Proteomes" id="UP001479606"/>
    </source>
</evidence>
<feature type="signal peptide" evidence="1">
    <location>
        <begin position="1"/>
        <end position="28"/>
    </location>
</feature>
<gene>
    <name evidence="3" type="ORF">AAFH49_08465</name>
</gene>
<name>A0ABU9LW84_9BACT</name>
<dbReference type="Gene3D" id="2.60.40.10">
    <property type="entry name" value="Immunoglobulins"/>
    <property type="match status" value="2"/>
</dbReference>
<comment type="caution">
    <text evidence="3">The sequence shown here is derived from an EMBL/GenBank/DDBJ whole genome shotgun (WGS) entry which is preliminary data.</text>
</comment>
<dbReference type="InterPro" id="IPR026341">
    <property type="entry name" value="T9SS_type_B"/>
</dbReference>
<feature type="domain" description="PKD-like" evidence="2">
    <location>
        <begin position="1829"/>
        <end position="1891"/>
    </location>
</feature>
<dbReference type="Pfam" id="PF13585">
    <property type="entry name" value="CHU_C"/>
    <property type="match status" value="1"/>
</dbReference>
<reference evidence="3 4" key="1">
    <citation type="journal article" date="2018" name="Arch. Microbiol.">
        <title>Hymenobacter segetis sp. nov., isolated from soil.</title>
        <authorList>
            <person name="Ten L.N."/>
            <person name="Lim S.J."/>
            <person name="Kim B.O."/>
            <person name="Kang I.K."/>
            <person name="Jung H.Y."/>
        </authorList>
    </citation>
    <scope>NUCLEOTIDE SEQUENCE [LARGE SCALE GENOMIC DNA]</scope>
    <source>
        <strain evidence="3 4">S7-3-11</strain>
    </source>
</reference>
<keyword evidence="1" id="KW-0732">Signal</keyword>
<feature type="domain" description="PKD-like" evidence="2">
    <location>
        <begin position="1550"/>
        <end position="1630"/>
    </location>
</feature>
<dbReference type="Proteomes" id="UP001479606">
    <property type="component" value="Unassembled WGS sequence"/>
</dbReference>
<proteinExistence type="predicted"/>